<dbReference type="InterPro" id="IPR036390">
    <property type="entry name" value="WH_DNA-bd_sf"/>
</dbReference>
<reference evidence="3 4" key="1">
    <citation type="submission" date="2019-05" db="EMBL/GenBank/DDBJ databases">
        <title>Whole genome sequence analysis of Cupriavidus campinensis S14E4C strain.</title>
        <authorList>
            <person name="Abbaszade G."/>
            <person name="Szabo A."/>
            <person name="Toumi M."/>
            <person name="Toth E."/>
        </authorList>
    </citation>
    <scope>NUCLEOTIDE SEQUENCE [LARGE SCALE GENOMIC DNA]</scope>
    <source>
        <strain evidence="3 4">S14E4C</strain>
    </source>
</reference>
<organism evidence="3 4">
    <name type="scientific">Cupriavidus campinensis</name>
    <dbReference type="NCBI Taxonomy" id="151783"/>
    <lineage>
        <taxon>Bacteria</taxon>
        <taxon>Pseudomonadati</taxon>
        <taxon>Pseudomonadota</taxon>
        <taxon>Betaproteobacteria</taxon>
        <taxon>Burkholderiales</taxon>
        <taxon>Burkholderiaceae</taxon>
        <taxon>Cupriavidus</taxon>
    </lineage>
</organism>
<dbReference type="Gene3D" id="1.10.10.10">
    <property type="entry name" value="Winged helix-like DNA-binding domain superfamily/Winged helix DNA-binding domain"/>
    <property type="match status" value="2"/>
</dbReference>
<evidence type="ECO:0000259" key="2">
    <source>
        <dbReference type="Pfam" id="PF01051"/>
    </source>
</evidence>
<name>A0ABY3EK12_9BURK</name>
<comment type="similarity">
    <text evidence="1">Belongs to the initiator RepB protein family.</text>
</comment>
<dbReference type="Proteomes" id="UP000318943">
    <property type="component" value="Unassembled WGS sequence"/>
</dbReference>
<evidence type="ECO:0000313" key="4">
    <source>
        <dbReference type="Proteomes" id="UP000318943"/>
    </source>
</evidence>
<dbReference type="Pfam" id="PF01051">
    <property type="entry name" value="Rep3_N"/>
    <property type="match status" value="1"/>
</dbReference>
<dbReference type="Pfam" id="PF21205">
    <property type="entry name" value="Rep3_C"/>
    <property type="match status" value="1"/>
</dbReference>
<dbReference type="InterPro" id="IPR000525">
    <property type="entry name" value="Initiator_Rep_WH1"/>
</dbReference>
<gene>
    <name evidence="3" type="ORF">FGG12_19290</name>
</gene>
<dbReference type="InterPro" id="IPR036388">
    <property type="entry name" value="WH-like_DNA-bd_sf"/>
</dbReference>
<proteinExistence type="inferred from homology"/>
<comment type="caution">
    <text evidence="3">The sequence shown here is derived from an EMBL/GenBank/DDBJ whole genome shotgun (WGS) entry which is preliminary data.</text>
</comment>
<protein>
    <submittedName>
        <fullName evidence="3">Replication initiation protein</fullName>
    </submittedName>
</protein>
<sequence length="234" mass="27032">MSRALVNASHGLKLNEKRLMMCALRFIDSKKSPHAQGGSPGYVSVRVKADQFAAVADLQPRDGERQATSAYEGLKDACARLMERKLTYREGKRLVQLRWVFKAVYHDGEGWAEISFSPDLTPHIFMLRNRFVQYNLELARGLQSVYTWRLLELLMREKDRGKLFITVEDLRVALDIPETYRFADIKRRVIETAVGELNKKADLVIDWKPVKRGRAVASLEFTFVENPQRRLTDF</sequence>
<evidence type="ECO:0000256" key="1">
    <source>
        <dbReference type="ARBA" id="ARBA00038283"/>
    </source>
</evidence>
<accession>A0ABY3EK12</accession>
<dbReference type="SUPFAM" id="SSF46785">
    <property type="entry name" value="Winged helix' DNA-binding domain"/>
    <property type="match status" value="2"/>
</dbReference>
<keyword evidence="4" id="KW-1185">Reference proteome</keyword>
<dbReference type="EMBL" id="VCIZ01000012">
    <property type="protein sequence ID" value="TSP11118.1"/>
    <property type="molecule type" value="Genomic_DNA"/>
</dbReference>
<evidence type="ECO:0000313" key="3">
    <source>
        <dbReference type="EMBL" id="TSP11118.1"/>
    </source>
</evidence>
<feature type="domain" description="Initiator Rep protein WH1" evidence="2">
    <location>
        <begin position="2"/>
        <end position="155"/>
    </location>
</feature>